<dbReference type="PANTHER" id="PTHR43344">
    <property type="entry name" value="PHOSPHOSERINE PHOSPHATASE"/>
    <property type="match status" value="1"/>
</dbReference>
<evidence type="ECO:0000256" key="2">
    <source>
        <dbReference type="ARBA" id="ARBA00005135"/>
    </source>
</evidence>
<evidence type="ECO:0000313" key="14">
    <source>
        <dbReference type="Proteomes" id="UP001500236"/>
    </source>
</evidence>
<dbReference type="NCBIfam" id="TIGR00338">
    <property type="entry name" value="serB"/>
    <property type="match status" value="1"/>
</dbReference>
<dbReference type="EC" id="3.1.3.3" evidence="4"/>
<reference evidence="14" key="1">
    <citation type="journal article" date="2019" name="Int. J. Syst. Evol. Microbiol.">
        <title>The Global Catalogue of Microorganisms (GCM) 10K type strain sequencing project: providing services to taxonomists for standard genome sequencing and annotation.</title>
        <authorList>
            <consortium name="The Broad Institute Genomics Platform"/>
            <consortium name="The Broad Institute Genome Sequencing Center for Infectious Disease"/>
            <person name="Wu L."/>
            <person name="Ma J."/>
        </authorList>
    </citation>
    <scope>NUCLEOTIDE SEQUENCE [LARGE SCALE GENOMIC DNA]</scope>
    <source>
        <strain evidence="14">JCM 14309</strain>
    </source>
</reference>
<keyword evidence="7" id="KW-0378">Hydrolase</keyword>
<keyword evidence="5" id="KW-0028">Amino-acid biosynthesis</keyword>
<evidence type="ECO:0000256" key="3">
    <source>
        <dbReference type="ARBA" id="ARBA00009184"/>
    </source>
</evidence>
<accession>A0ABP6LUG0</accession>
<comment type="catalytic activity">
    <reaction evidence="12">
        <text>O-phospho-D-serine + H2O = D-serine + phosphate</text>
        <dbReference type="Rhea" id="RHEA:24873"/>
        <dbReference type="ChEBI" id="CHEBI:15377"/>
        <dbReference type="ChEBI" id="CHEBI:35247"/>
        <dbReference type="ChEBI" id="CHEBI:43474"/>
        <dbReference type="ChEBI" id="CHEBI:58680"/>
        <dbReference type="EC" id="3.1.3.3"/>
    </reaction>
</comment>
<dbReference type="SFLD" id="SFLDG01137">
    <property type="entry name" value="C1.6.1:_Phosphoserine_Phosphat"/>
    <property type="match status" value="1"/>
</dbReference>
<dbReference type="SFLD" id="SFLDF00029">
    <property type="entry name" value="phosphoserine_phosphatase"/>
    <property type="match status" value="1"/>
</dbReference>
<name>A0ABP6LUG0_9MICC</name>
<evidence type="ECO:0000256" key="4">
    <source>
        <dbReference type="ARBA" id="ARBA00012640"/>
    </source>
</evidence>
<evidence type="ECO:0000256" key="10">
    <source>
        <dbReference type="ARBA" id="ARBA00031693"/>
    </source>
</evidence>
<proteinExistence type="inferred from homology"/>
<comment type="pathway">
    <text evidence="2">Amino-acid biosynthesis; L-serine biosynthesis; L-serine from 3-phospho-D-glycerate: step 3/3.</text>
</comment>
<evidence type="ECO:0000256" key="11">
    <source>
        <dbReference type="ARBA" id="ARBA00048138"/>
    </source>
</evidence>
<dbReference type="InterPro" id="IPR004469">
    <property type="entry name" value="PSP"/>
</dbReference>
<evidence type="ECO:0000256" key="1">
    <source>
        <dbReference type="ARBA" id="ARBA00001946"/>
    </source>
</evidence>
<comment type="similarity">
    <text evidence="3">Belongs to the HAD-like hydrolase superfamily. SerB family.</text>
</comment>
<dbReference type="InterPro" id="IPR050582">
    <property type="entry name" value="HAD-like_SerB"/>
</dbReference>
<evidence type="ECO:0000256" key="9">
    <source>
        <dbReference type="ARBA" id="ARBA00023299"/>
    </source>
</evidence>
<dbReference type="EMBL" id="BAAAVT010000004">
    <property type="protein sequence ID" value="GAA3056199.1"/>
    <property type="molecule type" value="Genomic_DNA"/>
</dbReference>
<dbReference type="InterPro" id="IPR023214">
    <property type="entry name" value="HAD_sf"/>
</dbReference>
<organism evidence="13 14">
    <name type="scientific">Nesterenkonia aethiopica</name>
    <dbReference type="NCBI Taxonomy" id="269144"/>
    <lineage>
        <taxon>Bacteria</taxon>
        <taxon>Bacillati</taxon>
        <taxon>Actinomycetota</taxon>
        <taxon>Actinomycetes</taxon>
        <taxon>Micrococcales</taxon>
        <taxon>Micrococcaceae</taxon>
        <taxon>Nesterenkonia</taxon>
    </lineage>
</organism>
<dbReference type="SFLD" id="SFLDG01136">
    <property type="entry name" value="C1.6:_Phosphoserine_Phosphatas"/>
    <property type="match status" value="1"/>
</dbReference>
<dbReference type="Gene3D" id="3.40.50.1000">
    <property type="entry name" value="HAD superfamily/HAD-like"/>
    <property type="match status" value="1"/>
</dbReference>
<evidence type="ECO:0000256" key="8">
    <source>
        <dbReference type="ARBA" id="ARBA00022842"/>
    </source>
</evidence>
<evidence type="ECO:0000256" key="7">
    <source>
        <dbReference type="ARBA" id="ARBA00022801"/>
    </source>
</evidence>
<evidence type="ECO:0000256" key="6">
    <source>
        <dbReference type="ARBA" id="ARBA00022723"/>
    </source>
</evidence>
<keyword evidence="6" id="KW-0479">Metal-binding</keyword>
<comment type="cofactor">
    <cofactor evidence="1">
        <name>Mg(2+)</name>
        <dbReference type="ChEBI" id="CHEBI:18420"/>
    </cofactor>
</comment>
<comment type="caution">
    <text evidence="13">The sequence shown here is derived from an EMBL/GenBank/DDBJ whole genome shotgun (WGS) entry which is preliminary data.</text>
</comment>
<dbReference type="Pfam" id="PF12710">
    <property type="entry name" value="HAD"/>
    <property type="match status" value="1"/>
</dbReference>
<dbReference type="SFLD" id="SFLDS00003">
    <property type="entry name" value="Haloacid_Dehalogenase"/>
    <property type="match status" value="1"/>
</dbReference>
<comment type="catalytic activity">
    <reaction evidence="11">
        <text>O-phospho-L-serine + H2O = L-serine + phosphate</text>
        <dbReference type="Rhea" id="RHEA:21208"/>
        <dbReference type="ChEBI" id="CHEBI:15377"/>
        <dbReference type="ChEBI" id="CHEBI:33384"/>
        <dbReference type="ChEBI" id="CHEBI:43474"/>
        <dbReference type="ChEBI" id="CHEBI:57524"/>
        <dbReference type="EC" id="3.1.3.3"/>
    </reaction>
</comment>
<keyword evidence="9" id="KW-0718">Serine biosynthesis</keyword>
<dbReference type="Proteomes" id="UP001500236">
    <property type="component" value="Unassembled WGS sequence"/>
</dbReference>
<dbReference type="InterPro" id="IPR036412">
    <property type="entry name" value="HAD-like_sf"/>
</dbReference>
<dbReference type="PANTHER" id="PTHR43344:SF2">
    <property type="entry name" value="PHOSPHOSERINE PHOSPHATASE"/>
    <property type="match status" value="1"/>
</dbReference>
<gene>
    <name evidence="13" type="ORF">GCM10010529_07630</name>
</gene>
<dbReference type="NCBIfam" id="TIGR01488">
    <property type="entry name" value="HAD-SF-IB"/>
    <property type="match status" value="1"/>
</dbReference>
<sequence length="318" mass="33559">MIAARHLDVPLLRSLTAELERRGAVHSVESRTVAVRDAAGDGEVEVARWSVTLDDADDSYGTQLLIALLQDVADRIGDLLEAEGLGEEGLDGAAAVTTTVLPAAMRPPGPRMLLMDVDSTLIDQEVIELLARHAGREQEVAQVTERAMRGELDFAASLHERVAALEDLPLSVIDSTVDAVSPTCGAERLISGFQRRGWTACAVSGGFVQVLDPLAHRLGLDRADANTLEIEAGRLTGRVAGAVVDRAAKRDRLLRWAAEDGVDASSVVAVGDGANDLDMVAAAGVGVAFCAKPALAEQSDLVIRHRSLELVSLALGLD</sequence>
<evidence type="ECO:0000256" key="12">
    <source>
        <dbReference type="ARBA" id="ARBA00048523"/>
    </source>
</evidence>
<evidence type="ECO:0000256" key="5">
    <source>
        <dbReference type="ARBA" id="ARBA00022605"/>
    </source>
</evidence>
<keyword evidence="14" id="KW-1185">Reference proteome</keyword>
<keyword evidence="8" id="KW-0460">Magnesium</keyword>
<dbReference type="SUPFAM" id="SSF56784">
    <property type="entry name" value="HAD-like"/>
    <property type="match status" value="1"/>
</dbReference>
<evidence type="ECO:0000313" key="13">
    <source>
        <dbReference type="EMBL" id="GAA3056199.1"/>
    </source>
</evidence>
<protein>
    <recommendedName>
        <fullName evidence="4">phosphoserine phosphatase</fullName>
        <ecNumber evidence="4">3.1.3.3</ecNumber>
    </recommendedName>
    <alternativeName>
        <fullName evidence="10">O-phosphoserine phosphohydrolase</fullName>
    </alternativeName>
</protein>